<evidence type="ECO:0000256" key="1">
    <source>
        <dbReference type="ARBA" id="ARBA00004127"/>
    </source>
</evidence>
<feature type="transmembrane region" description="Helical" evidence="11">
    <location>
        <begin position="96"/>
        <end position="114"/>
    </location>
</feature>
<gene>
    <name evidence="13" type="ORF">CANTEDRAFT_116726</name>
</gene>
<evidence type="ECO:0000256" key="11">
    <source>
        <dbReference type="SAM" id="Phobius"/>
    </source>
</evidence>
<evidence type="ECO:0000256" key="10">
    <source>
        <dbReference type="PROSITE-ProRule" id="PRU00175"/>
    </source>
</evidence>
<dbReference type="InterPro" id="IPR001841">
    <property type="entry name" value="Znf_RING"/>
</dbReference>
<proteinExistence type="predicted"/>
<keyword evidence="8 11" id="KW-1133">Transmembrane helix</keyword>
<evidence type="ECO:0000256" key="9">
    <source>
        <dbReference type="ARBA" id="ARBA00023136"/>
    </source>
</evidence>
<feature type="transmembrane region" description="Helical" evidence="11">
    <location>
        <begin position="58"/>
        <end position="76"/>
    </location>
</feature>
<evidence type="ECO:0000313" key="13">
    <source>
        <dbReference type="EMBL" id="EGV60669.1"/>
    </source>
</evidence>
<dbReference type="STRING" id="590646.G3BFE6"/>
<dbReference type="PANTHER" id="PTHR22763">
    <property type="entry name" value="RING ZINC FINGER PROTEIN"/>
    <property type="match status" value="1"/>
</dbReference>
<evidence type="ECO:0000313" key="14">
    <source>
        <dbReference type="Proteomes" id="UP000000707"/>
    </source>
</evidence>
<dbReference type="Pfam" id="PF13639">
    <property type="entry name" value="zf-RING_2"/>
    <property type="match status" value="1"/>
</dbReference>
<dbReference type="SMART" id="SM00184">
    <property type="entry name" value="RING"/>
    <property type="match status" value="1"/>
</dbReference>
<name>G3BFE6_CANTC</name>
<dbReference type="InterPro" id="IPR013083">
    <property type="entry name" value="Znf_RING/FYVE/PHD"/>
</dbReference>
<keyword evidence="4 11" id="KW-0812">Transmembrane</keyword>
<dbReference type="Pfam" id="PF25563">
    <property type="entry name" value="TPR_SYVN1_N"/>
    <property type="match status" value="1"/>
</dbReference>
<evidence type="ECO:0000256" key="4">
    <source>
        <dbReference type="ARBA" id="ARBA00022692"/>
    </source>
</evidence>
<feature type="transmembrane region" description="Helical" evidence="11">
    <location>
        <begin position="213"/>
        <end position="234"/>
    </location>
</feature>
<comment type="pathway">
    <text evidence="2">Protein modification; protein ubiquitination.</text>
</comment>
<comment type="subcellular location">
    <subcellularLocation>
        <location evidence="1">Endomembrane system</location>
        <topology evidence="1">Multi-pass membrane protein</topology>
    </subcellularLocation>
</comment>
<sequence length="390" mass="45408">MTSTRWKYRSSAIGALMAVSAYTNPYLRNYGLQVKTNHADVGSAVSRYWQALVHNLSSFKLVNFCLLMFFVLFNLVKWTLFGKLSDNEVSHLRDKISYTIWEFWFGFLIFLREANQIQTLDPLNTVVRHEFVKYSGFFLCIVLLKSFHVICAERAYTLSNQSHPTSTDLVQYRRLGYGVLMINFIDILLICSFFHQMYYTYCGNSILRFKDNILVAIFGFEILHSFPLVFFTGIKYTLDYYGKITFFDSESNTLTNYADWQVKKAKIISLVEFSVNLIRFGMSCTFAILFLYFYTFPFHILPSSYLSLRLLIVKARCLISLERRNIKLKKLNLPTTIDPTARCIICFDNLNSSSVDGVRCLNSCEHNFHYSCLKSWLECSDNCPVCRTKI</sequence>
<dbReference type="Gene3D" id="3.30.40.10">
    <property type="entry name" value="Zinc/RING finger domain, C3HC4 (zinc finger)"/>
    <property type="match status" value="1"/>
</dbReference>
<dbReference type="OrthoDB" id="8062037at2759"/>
<evidence type="ECO:0000259" key="12">
    <source>
        <dbReference type="PROSITE" id="PS50089"/>
    </source>
</evidence>
<keyword evidence="6 10" id="KW-0863">Zinc-finger</keyword>
<keyword evidence="5" id="KW-0479">Metal-binding</keyword>
<evidence type="ECO:0000256" key="5">
    <source>
        <dbReference type="ARBA" id="ARBA00022723"/>
    </source>
</evidence>
<dbReference type="SUPFAM" id="SSF57850">
    <property type="entry name" value="RING/U-box"/>
    <property type="match status" value="1"/>
</dbReference>
<dbReference type="InterPro" id="IPR050731">
    <property type="entry name" value="HRD1_E3_ubiq-ligases"/>
</dbReference>
<dbReference type="HOGENOM" id="CLU_683550_0_0_1"/>
<dbReference type="EMBL" id="GL996528">
    <property type="protein sequence ID" value="EGV60669.1"/>
    <property type="molecule type" value="Genomic_DNA"/>
</dbReference>
<feature type="transmembrane region" description="Helical" evidence="11">
    <location>
        <begin position="177"/>
        <end position="201"/>
    </location>
</feature>
<evidence type="ECO:0000256" key="7">
    <source>
        <dbReference type="ARBA" id="ARBA00022833"/>
    </source>
</evidence>
<keyword evidence="9 11" id="KW-0472">Membrane</keyword>
<dbReference type="AlphaFoldDB" id="G3BFE6"/>
<accession>G3BFE6</accession>
<reference evidence="13 14" key="1">
    <citation type="journal article" date="2011" name="Proc. Natl. Acad. Sci. U.S.A.">
        <title>Comparative genomics of xylose-fermenting fungi for enhanced biofuel production.</title>
        <authorList>
            <person name="Wohlbach D.J."/>
            <person name="Kuo A."/>
            <person name="Sato T.K."/>
            <person name="Potts K.M."/>
            <person name="Salamov A.A."/>
            <person name="LaButti K.M."/>
            <person name="Sun H."/>
            <person name="Clum A."/>
            <person name="Pangilinan J.L."/>
            <person name="Lindquist E.A."/>
            <person name="Lucas S."/>
            <person name="Lapidus A."/>
            <person name="Jin M."/>
            <person name="Gunawan C."/>
            <person name="Balan V."/>
            <person name="Dale B.E."/>
            <person name="Jeffries T.W."/>
            <person name="Zinkel R."/>
            <person name="Barry K.W."/>
            <person name="Grigoriev I.V."/>
            <person name="Gasch A.P."/>
        </authorList>
    </citation>
    <scope>NUCLEOTIDE SEQUENCE [LARGE SCALE GENOMIC DNA]</scope>
    <source>
        <strain evidence="14">ATCC 10573 / BCRC 21748 / CBS 615 / JCM 9827 / NBRC 10315 / NRRL Y-1498 / VKM Y-70</strain>
    </source>
</reference>
<dbReference type="GO" id="GO:0061630">
    <property type="term" value="F:ubiquitin protein ligase activity"/>
    <property type="evidence" value="ECO:0007669"/>
    <property type="project" value="TreeGrafter"/>
</dbReference>
<evidence type="ECO:0000256" key="6">
    <source>
        <dbReference type="ARBA" id="ARBA00022771"/>
    </source>
</evidence>
<evidence type="ECO:0000256" key="3">
    <source>
        <dbReference type="ARBA" id="ARBA00022679"/>
    </source>
</evidence>
<feature type="domain" description="RING-type" evidence="12">
    <location>
        <begin position="343"/>
        <end position="387"/>
    </location>
</feature>
<keyword evidence="7" id="KW-0862">Zinc</keyword>
<keyword evidence="14" id="KW-1185">Reference proteome</keyword>
<dbReference type="eggNOG" id="KOG0802">
    <property type="taxonomic scope" value="Eukaryota"/>
</dbReference>
<keyword evidence="3" id="KW-0808">Transferase</keyword>
<feature type="transmembrane region" description="Helical" evidence="11">
    <location>
        <begin position="134"/>
        <end position="156"/>
    </location>
</feature>
<dbReference type="GO" id="GO:0012505">
    <property type="term" value="C:endomembrane system"/>
    <property type="evidence" value="ECO:0007669"/>
    <property type="project" value="TreeGrafter"/>
</dbReference>
<dbReference type="GO" id="GO:0043161">
    <property type="term" value="P:proteasome-mediated ubiquitin-dependent protein catabolic process"/>
    <property type="evidence" value="ECO:0007669"/>
    <property type="project" value="TreeGrafter"/>
</dbReference>
<dbReference type="GO" id="GO:0008270">
    <property type="term" value="F:zinc ion binding"/>
    <property type="evidence" value="ECO:0007669"/>
    <property type="project" value="UniProtKB-KW"/>
</dbReference>
<evidence type="ECO:0000256" key="8">
    <source>
        <dbReference type="ARBA" id="ARBA00022989"/>
    </source>
</evidence>
<organism evidence="14">
    <name type="scientific">Candida tenuis (strain ATCC 10573 / BCRC 21748 / CBS 615 / JCM 9827 / NBRC 10315 / NRRL Y-1498 / VKM Y-70)</name>
    <name type="common">Yeast</name>
    <name type="synonym">Yamadazyma tenuis</name>
    <dbReference type="NCBI Taxonomy" id="590646"/>
    <lineage>
        <taxon>Eukaryota</taxon>
        <taxon>Fungi</taxon>
        <taxon>Dikarya</taxon>
        <taxon>Ascomycota</taxon>
        <taxon>Saccharomycotina</taxon>
        <taxon>Pichiomycetes</taxon>
        <taxon>Debaryomycetaceae</taxon>
        <taxon>Yamadazyma</taxon>
    </lineage>
</organism>
<evidence type="ECO:0000256" key="2">
    <source>
        <dbReference type="ARBA" id="ARBA00004906"/>
    </source>
</evidence>
<protein>
    <recommendedName>
        <fullName evidence="12">RING-type domain-containing protein</fullName>
    </recommendedName>
</protein>
<dbReference type="InterPro" id="IPR057992">
    <property type="entry name" value="TPR_SYVN1_N"/>
</dbReference>
<dbReference type="PROSITE" id="PS50089">
    <property type="entry name" value="ZF_RING_2"/>
    <property type="match status" value="1"/>
</dbReference>
<dbReference type="Proteomes" id="UP000000707">
    <property type="component" value="Unassembled WGS sequence"/>
</dbReference>